<evidence type="ECO:0000313" key="2">
    <source>
        <dbReference type="Proteomes" id="UP000295129"/>
    </source>
</evidence>
<name>A0A4R6E0Y6_9RHOO</name>
<proteinExistence type="predicted"/>
<comment type="caution">
    <text evidence="1">The sequence shown here is derived from an EMBL/GenBank/DDBJ whole genome shotgun (WGS) entry which is preliminary data.</text>
</comment>
<gene>
    <name evidence="1" type="ORF">C7389_10794</name>
</gene>
<dbReference type="AlphaFoldDB" id="A0A4R6E0Y6"/>
<dbReference type="Pfam" id="PF13563">
    <property type="entry name" value="2_5_RNA_ligase2"/>
    <property type="match status" value="1"/>
</dbReference>
<dbReference type="SUPFAM" id="SSF55144">
    <property type="entry name" value="LigT-like"/>
    <property type="match status" value="1"/>
</dbReference>
<keyword evidence="1" id="KW-0436">Ligase</keyword>
<organism evidence="1 2">
    <name type="scientific">Azoarcus indigens</name>
    <dbReference type="NCBI Taxonomy" id="29545"/>
    <lineage>
        <taxon>Bacteria</taxon>
        <taxon>Pseudomonadati</taxon>
        <taxon>Pseudomonadota</taxon>
        <taxon>Betaproteobacteria</taxon>
        <taxon>Rhodocyclales</taxon>
        <taxon>Zoogloeaceae</taxon>
        <taxon>Azoarcus</taxon>
    </lineage>
</organism>
<dbReference type="EMBL" id="SNVV01000007">
    <property type="protein sequence ID" value="TDN51360.1"/>
    <property type="molecule type" value="Genomic_DNA"/>
</dbReference>
<dbReference type="RefSeq" id="WP_133590863.1">
    <property type="nucleotide sequence ID" value="NZ_SNVV01000007.1"/>
</dbReference>
<keyword evidence="2" id="KW-1185">Reference proteome</keyword>
<reference evidence="1 2" key="1">
    <citation type="submission" date="2019-03" db="EMBL/GenBank/DDBJ databases">
        <title>Genomic Encyclopedia of Type Strains, Phase IV (KMG-IV): sequencing the most valuable type-strain genomes for metagenomic binning, comparative biology and taxonomic classification.</title>
        <authorList>
            <person name="Goeker M."/>
        </authorList>
    </citation>
    <scope>NUCLEOTIDE SEQUENCE [LARGE SCALE GENOMIC DNA]</scope>
    <source>
        <strain evidence="1 2">DSM 12121</strain>
    </source>
</reference>
<evidence type="ECO:0000313" key="1">
    <source>
        <dbReference type="EMBL" id="TDN51360.1"/>
    </source>
</evidence>
<dbReference type="Proteomes" id="UP000295129">
    <property type="component" value="Unassembled WGS sequence"/>
</dbReference>
<sequence length="250" mass="26780">MDPIPPDARLVRARETFLAAGRTLRNLRRDFVEWHHGRPHYGLWALLLEEPVVADAMAAAQAHLGDCLLSGYRRQPHITLALGGFPCAEAQRAGDYPLAAFEEALAALRVAAPPPFALELGGLESFASAPFLAVDDVEGGIAALRRGLMAGTGEEQGRDGDYLPHLTVGLYADEYDCAALAPRLAAFPAVRLRLAVQRLAFLCYDSADIGGPLTLVADYALADGAVRRYGAFPFDTPARGTAPLSRTPAF</sequence>
<dbReference type="Gene3D" id="3.90.1140.10">
    <property type="entry name" value="Cyclic phosphodiesterase"/>
    <property type="match status" value="1"/>
</dbReference>
<accession>A0A4R6E0Y6</accession>
<dbReference type="OrthoDB" id="5540889at2"/>
<dbReference type="InterPro" id="IPR009097">
    <property type="entry name" value="Cyclic_Pdiesterase"/>
</dbReference>
<protein>
    <submittedName>
        <fullName evidence="1">2'-5' RNA ligase superfamily protein</fullName>
    </submittedName>
</protein>
<dbReference type="GO" id="GO:0016874">
    <property type="term" value="F:ligase activity"/>
    <property type="evidence" value="ECO:0007669"/>
    <property type="project" value="UniProtKB-KW"/>
</dbReference>